<evidence type="ECO:0000256" key="2">
    <source>
        <dbReference type="ARBA" id="ARBA00022448"/>
    </source>
</evidence>
<name>A0AAD6P2U8_9ROSI</name>
<feature type="repeat" description="ARM" evidence="5">
    <location>
        <begin position="174"/>
        <end position="216"/>
    </location>
</feature>
<evidence type="ECO:0000256" key="3">
    <source>
        <dbReference type="ARBA" id="ARBA00022737"/>
    </source>
</evidence>
<dbReference type="Pfam" id="PF16186">
    <property type="entry name" value="Arm_3"/>
    <property type="match status" value="1"/>
</dbReference>
<sequence length="468" mass="50989">MQLEHLPSMVAGVWSEDGNLQLEATTQFRKLLSIERSPPIEEVIQAGVVPRFVQFLMREDFPQLQFEAAWALTNIASGTSENTKVVIDHGAVPIFAQLLGSPSDDVREQAVWALGNVAGDSPRCRDLVLGHGALLPLLAQLNENAKLSMLRNATWTLSNFCRGKPQPSFDQVKPALPALARLIHSNDEEVLTDACWALSYLSDGTNDKIQAVIEAGVCPRLVELLLHPSPSVLIPALRTVGNIVTGDDMQTQCIINHQALPCLFELIQAVIEANIISPLVHLLQNAEFDIKKEAAWAISNATSGGTHEQIKYLVSQGCIKALVGEADKNVSDTGGVNLYAQMIDDAEGLEKIENLQSHDNTEIYEKAVKILETLEATLLLFPLVDSTSAKGVLAAATLKCGEMVQVRCLGVSVVRWLSGSGRVSWRLSGEMVVRFRSGVLASCLVYLRSRVCCRKGVELAFGYFPSPE</sequence>
<dbReference type="AlphaFoldDB" id="A0AAD6P2U8"/>
<keyword evidence="7" id="KW-1185">Reference proteome</keyword>
<evidence type="ECO:0000256" key="4">
    <source>
        <dbReference type="ARBA" id="ARBA00022927"/>
    </source>
</evidence>
<dbReference type="EMBL" id="JAPFFJ010000013">
    <property type="protein sequence ID" value="KAJ6414073.1"/>
    <property type="molecule type" value="Genomic_DNA"/>
</dbReference>
<dbReference type="SUPFAM" id="SSF48371">
    <property type="entry name" value="ARM repeat"/>
    <property type="match status" value="1"/>
</dbReference>
<evidence type="ECO:0000256" key="5">
    <source>
        <dbReference type="PROSITE-ProRule" id="PRU00259"/>
    </source>
</evidence>
<gene>
    <name evidence="6" type="ORF">OIU84_006816</name>
</gene>
<feature type="repeat" description="ARM" evidence="5">
    <location>
        <begin position="47"/>
        <end position="90"/>
    </location>
</feature>
<accession>A0AAD6P2U8</accession>
<dbReference type="InterPro" id="IPR032413">
    <property type="entry name" value="Arm_3"/>
</dbReference>
<dbReference type="FunFam" id="1.25.10.10:FF:000009">
    <property type="entry name" value="Importin subunit alpha"/>
    <property type="match status" value="1"/>
</dbReference>
<evidence type="ECO:0008006" key="8">
    <source>
        <dbReference type="Google" id="ProtNLM"/>
    </source>
</evidence>
<evidence type="ECO:0000256" key="1">
    <source>
        <dbReference type="ARBA" id="ARBA00010394"/>
    </source>
</evidence>
<dbReference type="Gene3D" id="1.25.10.10">
    <property type="entry name" value="Leucine-rich Repeat Variant"/>
    <property type="match status" value="1"/>
</dbReference>
<evidence type="ECO:0000313" key="7">
    <source>
        <dbReference type="Proteomes" id="UP001162972"/>
    </source>
</evidence>
<dbReference type="SMART" id="SM00185">
    <property type="entry name" value="ARM"/>
    <property type="match status" value="6"/>
</dbReference>
<reference evidence="6 7" key="1">
    <citation type="journal article" date="2023" name="Int. J. Mol. Sci.">
        <title>De Novo Assembly and Annotation of 11 Diverse Shrub Willow (Salix) Genomes Reveals Novel Gene Organization in Sex-Linked Regions.</title>
        <authorList>
            <person name="Hyden B."/>
            <person name="Feng K."/>
            <person name="Yates T.B."/>
            <person name="Jawdy S."/>
            <person name="Cereghino C."/>
            <person name="Smart L.B."/>
            <person name="Muchero W."/>
        </authorList>
    </citation>
    <scope>NUCLEOTIDE SEQUENCE [LARGE SCALE GENOMIC DNA]</scope>
    <source>
        <tissue evidence="6">Shoot tip</tissue>
    </source>
</reference>
<dbReference type="GO" id="GO:0015031">
    <property type="term" value="P:protein transport"/>
    <property type="evidence" value="ECO:0007669"/>
    <property type="project" value="UniProtKB-KW"/>
</dbReference>
<dbReference type="InterPro" id="IPR016024">
    <property type="entry name" value="ARM-type_fold"/>
</dbReference>
<dbReference type="Pfam" id="PF00514">
    <property type="entry name" value="Arm"/>
    <property type="match status" value="6"/>
</dbReference>
<evidence type="ECO:0000313" key="6">
    <source>
        <dbReference type="EMBL" id="KAJ6414073.1"/>
    </source>
</evidence>
<dbReference type="InterPro" id="IPR000225">
    <property type="entry name" value="Armadillo"/>
</dbReference>
<dbReference type="PANTHER" id="PTHR23316">
    <property type="entry name" value="IMPORTIN ALPHA"/>
    <property type="match status" value="1"/>
</dbReference>
<keyword evidence="2" id="KW-0813">Transport</keyword>
<keyword evidence="3" id="KW-0677">Repeat</keyword>
<dbReference type="GO" id="GO:0005634">
    <property type="term" value="C:nucleus"/>
    <property type="evidence" value="ECO:0007669"/>
    <property type="project" value="UniProtKB-ARBA"/>
</dbReference>
<comment type="similarity">
    <text evidence="1">Belongs to the importin alpha family.</text>
</comment>
<protein>
    <recommendedName>
        <fullName evidence="8">Importin subunit alpha</fullName>
    </recommendedName>
</protein>
<dbReference type="InterPro" id="IPR011989">
    <property type="entry name" value="ARM-like"/>
</dbReference>
<organism evidence="6 7">
    <name type="scientific">Salix udensis</name>
    <dbReference type="NCBI Taxonomy" id="889485"/>
    <lineage>
        <taxon>Eukaryota</taxon>
        <taxon>Viridiplantae</taxon>
        <taxon>Streptophyta</taxon>
        <taxon>Embryophyta</taxon>
        <taxon>Tracheophyta</taxon>
        <taxon>Spermatophyta</taxon>
        <taxon>Magnoliopsida</taxon>
        <taxon>eudicotyledons</taxon>
        <taxon>Gunneridae</taxon>
        <taxon>Pentapetalae</taxon>
        <taxon>rosids</taxon>
        <taxon>fabids</taxon>
        <taxon>Malpighiales</taxon>
        <taxon>Salicaceae</taxon>
        <taxon>Saliceae</taxon>
        <taxon>Salix</taxon>
    </lineage>
</organism>
<dbReference type="Proteomes" id="UP001162972">
    <property type="component" value="Chromosome 5"/>
</dbReference>
<feature type="repeat" description="ARM" evidence="5">
    <location>
        <begin position="90"/>
        <end position="132"/>
    </location>
</feature>
<keyword evidence="4" id="KW-0653">Protein transport</keyword>
<proteinExistence type="inferred from homology"/>
<comment type="caution">
    <text evidence="6">The sequence shown here is derived from an EMBL/GenBank/DDBJ whole genome shotgun (WGS) entry which is preliminary data.</text>
</comment>
<dbReference type="PROSITE" id="PS50176">
    <property type="entry name" value="ARM_REPEAT"/>
    <property type="match status" value="3"/>
</dbReference>